<dbReference type="EMBL" id="CP022530">
    <property type="protein sequence ID" value="ASP39909.1"/>
    <property type="molecule type" value="Genomic_DNA"/>
</dbReference>
<evidence type="ECO:0000256" key="1">
    <source>
        <dbReference type="SAM" id="MobiDB-lite"/>
    </source>
</evidence>
<dbReference type="Gene3D" id="3.30.70.1070">
    <property type="entry name" value="Sporulation related repeat"/>
    <property type="match status" value="1"/>
</dbReference>
<dbReference type="GO" id="GO:0032153">
    <property type="term" value="C:cell division site"/>
    <property type="evidence" value="ECO:0007669"/>
    <property type="project" value="TreeGrafter"/>
</dbReference>
<keyword evidence="2" id="KW-0472">Membrane</keyword>
<dbReference type="AlphaFoldDB" id="A0A222FMD6"/>
<dbReference type="PANTHER" id="PTHR38687">
    <property type="entry name" value="CELL DIVISION PROTEIN DEDD-RELATED"/>
    <property type="match status" value="1"/>
</dbReference>
<dbReference type="InterPro" id="IPR036680">
    <property type="entry name" value="SPOR-like_sf"/>
</dbReference>
<evidence type="ECO:0000313" key="4">
    <source>
        <dbReference type="EMBL" id="ASP39909.1"/>
    </source>
</evidence>
<sequence length="184" mass="20895">MEQHLKKRIVGALVTVIAVAIVLPILLDGSRAKLSLDVDIPPIPETAEWSDDQRERRVRIELEKLASGDSHAATTPQPTRTVERDDPAAPRTLGDRGAVDDENLPYAWTLQVGAFSQRNNAEKFRDRLLSDGFKSYLEEQTDSEWVRVYVGPVLQRHQAEALQAQLKQQLQQQEVFIKRFRARS</sequence>
<dbReference type="OrthoDB" id="7069135at2"/>
<gene>
    <name evidence="4" type="ORF">CHH28_15065</name>
</gene>
<proteinExistence type="predicted"/>
<reference evidence="4 5" key="1">
    <citation type="submission" date="2017-07" db="EMBL/GenBank/DDBJ databases">
        <title>Annotated genome sequence of Bacterioplanes sanyensis isolated from Red Sea.</title>
        <authorList>
            <person name="Rehman Z.U."/>
        </authorList>
    </citation>
    <scope>NUCLEOTIDE SEQUENCE [LARGE SCALE GENOMIC DNA]</scope>
    <source>
        <strain evidence="4 5">NV9</strain>
    </source>
</reference>
<dbReference type="GO" id="GO:0030428">
    <property type="term" value="C:cell septum"/>
    <property type="evidence" value="ECO:0007669"/>
    <property type="project" value="TreeGrafter"/>
</dbReference>
<dbReference type="Pfam" id="PF05036">
    <property type="entry name" value="SPOR"/>
    <property type="match status" value="1"/>
</dbReference>
<organism evidence="4 5">
    <name type="scientific">Bacterioplanes sanyensis</name>
    <dbReference type="NCBI Taxonomy" id="1249553"/>
    <lineage>
        <taxon>Bacteria</taxon>
        <taxon>Pseudomonadati</taxon>
        <taxon>Pseudomonadota</taxon>
        <taxon>Gammaproteobacteria</taxon>
        <taxon>Oceanospirillales</taxon>
        <taxon>Oceanospirillaceae</taxon>
        <taxon>Bacterioplanes</taxon>
    </lineage>
</organism>
<feature type="domain" description="SPOR" evidence="3">
    <location>
        <begin position="102"/>
        <end position="179"/>
    </location>
</feature>
<dbReference type="PANTHER" id="PTHR38687:SF1">
    <property type="entry name" value="CELL DIVISION PROTEIN DEDD"/>
    <property type="match status" value="1"/>
</dbReference>
<accession>A0A222FMD6</accession>
<dbReference type="GO" id="GO:0032506">
    <property type="term" value="P:cytokinetic process"/>
    <property type="evidence" value="ECO:0007669"/>
    <property type="project" value="TreeGrafter"/>
</dbReference>
<dbReference type="RefSeq" id="WP_094061083.1">
    <property type="nucleotide sequence ID" value="NZ_CP022530.1"/>
</dbReference>
<feature type="compositionally biased region" description="Basic and acidic residues" evidence="1">
    <location>
        <begin position="81"/>
        <end position="97"/>
    </location>
</feature>
<keyword evidence="2" id="KW-0812">Transmembrane</keyword>
<dbReference type="InterPro" id="IPR052521">
    <property type="entry name" value="Cell_div_SPOR-domain"/>
</dbReference>
<name>A0A222FMD6_9GAMM</name>
<keyword evidence="5" id="KW-1185">Reference proteome</keyword>
<dbReference type="KEGG" id="bsan:CHH28_15065"/>
<dbReference type="Proteomes" id="UP000202440">
    <property type="component" value="Chromosome"/>
</dbReference>
<keyword evidence="2" id="KW-1133">Transmembrane helix</keyword>
<feature type="region of interest" description="Disordered" evidence="1">
    <location>
        <begin position="65"/>
        <end position="97"/>
    </location>
</feature>
<dbReference type="PROSITE" id="PS51724">
    <property type="entry name" value="SPOR"/>
    <property type="match status" value="1"/>
</dbReference>
<feature type="transmembrane region" description="Helical" evidence="2">
    <location>
        <begin position="9"/>
        <end position="27"/>
    </location>
</feature>
<protein>
    <recommendedName>
        <fullName evidence="3">SPOR domain-containing protein</fullName>
    </recommendedName>
</protein>
<dbReference type="SUPFAM" id="SSF110997">
    <property type="entry name" value="Sporulation related repeat"/>
    <property type="match status" value="1"/>
</dbReference>
<dbReference type="InterPro" id="IPR007730">
    <property type="entry name" value="SPOR-like_dom"/>
</dbReference>
<dbReference type="GO" id="GO:0042834">
    <property type="term" value="F:peptidoglycan binding"/>
    <property type="evidence" value="ECO:0007669"/>
    <property type="project" value="InterPro"/>
</dbReference>
<evidence type="ECO:0000259" key="3">
    <source>
        <dbReference type="PROSITE" id="PS51724"/>
    </source>
</evidence>
<evidence type="ECO:0000256" key="2">
    <source>
        <dbReference type="SAM" id="Phobius"/>
    </source>
</evidence>
<evidence type="ECO:0000313" key="5">
    <source>
        <dbReference type="Proteomes" id="UP000202440"/>
    </source>
</evidence>